<dbReference type="Proteomes" id="UP000886845">
    <property type="component" value="Unassembled WGS sequence"/>
</dbReference>
<name>A0A9D1T217_9BACT</name>
<reference evidence="1" key="1">
    <citation type="submission" date="2020-10" db="EMBL/GenBank/DDBJ databases">
        <authorList>
            <person name="Gilroy R."/>
        </authorList>
    </citation>
    <scope>NUCLEOTIDE SEQUENCE</scope>
    <source>
        <strain evidence="1">35461</strain>
    </source>
</reference>
<sequence length="351" mass="36022">MDKDTVPAYDRVAYYLELARPGGPVRTVWVSAAAAPGALPLGLPDAVLQADLRDAHVFGNAFPEAADPAACFVAFAPGGAGSADGAAGLPDGLAGWYDWNDTLNATDAYGIFQFWLRTAEAATPATLLFAYNRWGSDSGEDEVLIGDLATHTSGRTPSVNGVYLDEFAEAFTFGAYAVRNLEIWVRPKPPPKPNGAADDASAYSPAAAATLTRVNGNVVPSAVRALGNGRPLDAAATSEALACLDGIAHADGEGGVEVCYDFAVTDLTFDGGRLAVAAALRAPAGASFVPGTTFRLRSVSDDRVLDGVSEAVGPDGRSVTITAPQESEGGLFRVEACRSASPLAAEAAQGG</sequence>
<gene>
    <name evidence="1" type="ORF">IAC79_01250</name>
</gene>
<comment type="caution">
    <text evidence="1">The sequence shown here is derived from an EMBL/GenBank/DDBJ whole genome shotgun (WGS) entry which is preliminary data.</text>
</comment>
<accession>A0A9D1T217</accession>
<protein>
    <submittedName>
        <fullName evidence="1">Uncharacterized protein</fullName>
    </submittedName>
</protein>
<proteinExistence type="predicted"/>
<evidence type="ECO:0000313" key="1">
    <source>
        <dbReference type="EMBL" id="HIV08727.1"/>
    </source>
</evidence>
<evidence type="ECO:0000313" key="2">
    <source>
        <dbReference type="Proteomes" id="UP000886845"/>
    </source>
</evidence>
<organism evidence="1 2">
    <name type="scientific">Candidatus Spyradenecus faecavium</name>
    <dbReference type="NCBI Taxonomy" id="2840947"/>
    <lineage>
        <taxon>Bacteria</taxon>
        <taxon>Pseudomonadati</taxon>
        <taxon>Lentisphaerota</taxon>
        <taxon>Lentisphaeria</taxon>
        <taxon>Lentisphaerales</taxon>
        <taxon>Lentisphaeraceae</taxon>
        <taxon>Lentisphaeraceae incertae sedis</taxon>
        <taxon>Candidatus Spyradenecus</taxon>
    </lineage>
</organism>
<reference evidence="1" key="2">
    <citation type="journal article" date="2021" name="PeerJ">
        <title>Extensive microbial diversity within the chicken gut microbiome revealed by metagenomics and culture.</title>
        <authorList>
            <person name="Gilroy R."/>
            <person name="Ravi A."/>
            <person name="Getino M."/>
            <person name="Pursley I."/>
            <person name="Horton D.L."/>
            <person name="Alikhan N.F."/>
            <person name="Baker D."/>
            <person name="Gharbi K."/>
            <person name="Hall N."/>
            <person name="Watson M."/>
            <person name="Adriaenssens E.M."/>
            <person name="Foster-Nyarko E."/>
            <person name="Jarju S."/>
            <person name="Secka A."/>
            <person name="Antonio M."/>
            <person name="Oren A."/>
            <person name="Chaudhuri R.R."/>
            <person name="La Ragione R."/>
            <person name="Hildebrand F."/>
            <person name="Pallen M.J."/>
        </authorList>
    </citation>
    <scope>NUCLEOTIDE SEQUENCE</scope>
    <source>
        <strain evidence="1">35461</strain>
    </source>
</reference>
<dbReference type="AlphaFoldDB" id="A0A9D1T217"/>
<dbReference type="EMBL" id="DVOR01000040">
    <property type="protein sequence ID" value="HIV08727.1"/>
    <property type="molecule type" value="Genomic_DNA"/>
</dbReference>